<protein>
    <submittedName>
        <fullName evidence="1">Uncharacterized protein</fullName>
    </submittedName>
</protein>
<organism evidence="1 2">
    <name type="scientific">Devosia ginsengisoli</name>
    <dbReference type="NCBI Taxonomy" id="400770"/>
    <lineage>
        <taxon>Bacteria</taxon>
        <taxon>Pseudomonadati</taxon>
        <taxon>Pseudomonadota</taxon>
        <taxon>Alphaproteobacteria</taxon>
        <taxon>Hyphomicrobiales</taxon>
        <taxon>Devosiaceae</taxon>
        <taxon>Devosia</taxon>
    </lineage>
</organism>
<dbReference type="RefSeq" id="WP_146289294.1">
    <property type="nucleotide sequence ID" value="NZ_CP042304.1"/>
</dbReference>
<evidence type="ECO:0000313" key="2">
    <source>
        <dbReference type="Proteomes" id="UP000315364"/>
    </source>
</evidence>
<reference evidence="1 2" key="1">
    <citation type="submission" date="2019-07" db="EMBL/GenBank/DDBJ databases">
        <title>Full genome sequence of Devosia sp. Gsoil 520.</title>
        <authorList>
            <person name="Im W.-T."/>
        </authorList>
    </citation>
    <scope>NUCLEOTIDE SEQUENCE [LARGE SCALE GENOMIC DNA]</scope>
    <source>
        <strain evidence="1 2">Gsoil 520</strain>
    </source>
</reference>
<evidence type="ECO:0000313" key="1">
    <source>
        <dbReference type="EMBL" id="QDZ10507.1"/>
    </source>
</evidence>
<keyword evidence="2" id="KW-1185">Reference proteome</keyword>
<dbReference type="AlphaFoldDB" id="A0A5B8LQM8"/>
<name>A0A5B8LQM8_9HYPH</name>
<proteinExistence type="predicted"/>
<dbReference type="Proteomes" id="UP000315364">
    <property type="component" value="Chromosome"/>
</dbReference>
<sequence>MTKLLLLNDDEARFLEQAIEAWSTVYKGDTDFEERRSDRWNVIRKLDGKYTDAERHEIGTVALGMMM</sequence>
<dbReference type="KEGG" id="dea:FPZ08_06940"/>
<accession>A0A5B8LQM8</accession>
<gene>
    <name evidence="1" type="ORF">FPZ08_06940</name>
</gene>
<dbReference type="EMBL" id="CP042304">
    <property type="protein sequence ID" value="QDZ10507.1"/>
    <property type="molecule type" value="Genomic_DNA"/>
</dbReference>